<sequence>MESGEETQTLIELLTAWSGKIADALWGNELTLIALLGTGLYLTIRIGFIQIRGFRHAINLIGGRYSSHKDTGEVSHFQALSAALSATVGTGNIAGVATAISLGGPGALFWMWMTAFFGMATKFTECTLALQFREVSRDGEIAGGPMYTLLNGLKMKRTAIVFAVFALIASFGIGNMVQANSVVDGIRYIYPPVGELSWLIGIVMAVLVGLVIIGGIKRIAKVASVLVPFMATIYIAAALIVLANSYEAIPAAFATIFEAALNPWVVGGAAVGEAIRWGVARGLFSNEAGLGSSPMAHAAARTNEPVREGLVAMMEPFIDTIVICTLTGLVIIVTGSYIDRPDDLVGAALTAHAFSQSLGNAGALVVGIGLSLFAFSTIIAWSYYGDRSARFLFGEAAVMPYRVLYTIVVAFGAPVPLQLVWNLADTTNILMALPNLIGLILLAGLVKKMKNEYFSAAGADAVAINL</sequence>
<evidence type="ECO:0000256" key="4">
    <source>
        <dbReference type="ARBA" id="ARBA00022475"/>
    </source>
</evidence>
<dbReference type="PRINTS" id="PR00175">
    <property type="entry name" value="NAALASMPORT"/>
</dbReference>
<dbReference type="PROSITE" id="PS00873">
    <property type="entry name" value="NA_ALANINE_SYMP"/>
    <property type="match status" value="1"/>
</dbReference>
<reference evidence="10 11" key="1">
    <citation type="submission" date="2020-05" db="EMBL/GenBank/DDBJ databases">
        <title>Horizontal transmission and recombination maintain forever young bacterial symbiont genomes.</title>
        <authorList>
            <person name="Russell S.L."/>
            <person name="Pepper-Tunick E."/>
            <person name="Svedberg J."/>
            <person name="Byrne A."/>
            <person name="Ruelas Castillo J."/>
            <person name="Vollmers C."/>
            <person name="Beinart R.A."/>
            <person name="Corbett-Detig R."/>
        </authorList>
    </citation>
    <scope>NUCLEOTIDE SEQUENCE [LARGE SCALE GENOMIC DNA]</scope>
    <source>
        <strain evidence="10">Santa_Monica_outfall</strain>
    </source>
</reference>
<dbReference type="GO" id="GO:0005886">
    <property type="term" value="C:plasma membrane"/>
    <property type="evidence" value="ECO:0007669"/>
    <property type="project" value="UniProtKB-SubCell"/>
</dbReference>
<name>A0A6N0I1B7_9GAMM</name>
<keyword evidence="3 9" id="KW-0813">Transport</keyword>
<gene>
    <name evidence="10" type="ORF">HUE57_16455</name>
</gene>
<dbReference type="KEGG" id="rev:HUE57_16455"/>
<evidence type="ECO:0000256" key="5">
    <source>
        <dbReference type="ARBA" id="ARBA00022692"/>
    </source>
</evidence>
<dbReference type="FunFam" id="1.20.1740.10:FF:000004">
    <property type="entry name" value="Sodium:alanine symporter family protein"/>
    <property type="match status" value="1"/>
</dbReference>
<comment type="subcellular location">
    <subcellularLocation>
        <location evidence="9">Cell inner membrane</location>
        <topology evidence="9">Multi-pass membrane protein</topology>
    </subcellularLocation>
    <subcellularLocation>
        <location evidence="1">Cell membrane</location>
        <topology evidence="1">Multi-pass membrane protein</topology>
    </subcellularLocation>
</comment>
<keyword evidence="6 9" id="KW-0769">Symport</keyword>
<dbReference type="InterPro" id="IPR001463">
    <property type="entry name" value="Na/Ala_symport"/>
</dbReference>
<keyword evidence="5 9" id="KW-0812">Transmembrane</keyword>
<feature type="transmembrane region" description="Helical" evidence="9">
    <location>
        <begin position="249"/>
        <end position="271"/>
    </location>
</feature>
<evidence type="ECO:0000256" key="6">
    <source>
        <dbReference type="ARBA" id="ARBA00022847"/>
    </source>
</evidence>
<proteinExistence type="inferred from homology"/>
<feature type="transmembrane region" description="Helical" evidence="9">
    <location>
        <begin position="30"/>
        <end position="48"/>
    </location>
</feature>
<dbReference type="PANTHER" id="PTHR30330:SF3">
    <property type="entry name" value="TRANSCRIPTIONAL REGULATOR, LRP FAMILY"/>
    <property type="match status" value="1"/>
</dbReference>
<protein>
    <submittedName>
        <fullName evidence="10">Alanine:cation symporter family protein</fullName>
    </submittedName>
</protein>
<evidence type="ECO:0000256" key="2">
    <source>
        <dbReference type="ARBA" id="ARBA00009261"/>
    </source>
</evidence>
<keyword evidence="7 9" id="KW-1133">Transmembrane helix</keyword>
<feature type="transmembrane region" description="Helical" evidence="9">
    <location>
        <begin position="159"/>
        <end position="177"/>
    </location>
</feature>
<organism evidence="10 11">
    <name type="scientific">Candidatus Reidiella endopervernicosa</name>
    <dbReference type="NCBI Taxonomy" id="2738883"/>
    <lineage>
        <taxon>Bacteria</taxon>
        <taxon>Pseudomonadati</taxon>
        <taxon>Pseudomonadota</taxon>
        <taxon>Gammaproteobacteria</taxon>
        <taxon>Candidatus Reidiella</taxon>
    </lineage>
</organism>
<feature type="transmembrane region" description="Helical" evidence="9">
    <location>
        <begin position="223"/>
        <end position="243"/>
    </location>
</feature>
<keyword evidence="8 9" id="KW-0472">Membrane</keyword>
<evidence type="ECO:0000256" key="1">
    <source>
        <dbReference type="ARBA" id="ARBA00004651"/>
    </source>
</evidence>
<evidence type="ECO:0000256" key="8">
    <source>
        <dbReference type="ARBA" id="ARBA00023136"/>
    </source>
</evidence>
<evidence type="ECO:0000256" key="9">
    <source>
        <dbReference type="RuleBase" id="RU363064"/>
    </source>
</evidence>
<dbReference type="Pfam" id="PF01235">
    <property type="entry name" value="Na_Ala_symp"/>
    <property type="match status" value="1"/>
</dbReference>
<feature type="transmembrane region" description="Helical" evidence="9">
    <location>
        <begin position="427"/>
        <end position="446"/>
    </location>
</feature>
<dbReference type="NCBIfam" id="TIGR00835">
    <property type="entry name" value="agcS"/>
    <property type="match status" value="1"/>
</dbReference>
<dbReference type="Gene3D" id="1.20.1740.10">
    <property type="entry name" value="Amino acid/polyamine transporter I"/>
    <property type="match status" value="1"/>
</dbReference>
<evidence type="ECO:0000313" key="10">
    <source>
        <dbReference type="EMBL" id="QKQ28323.1"/>
    </source>
</evidence>
<dbReference type="GO" id="GO:0005283">
    <property type="term" value="F:amino acid:sodium symporter activity"/>
    <property type="evidence" value="ECO:0007669"/>
    <property type="project" value="InterPro"/>
</dbReference>
<feature type="transmembrane region" description="Helical" evidence="9">
    <location>
        <begin position="197"/>
        <end position="216"/>
    </location>
</feature>
<evidence type="ECO:0000313" key="11">
    <source>
        <dbReference type="Proteomes" id="UP000509658"/>
    </source>
</evidence>
<evidence type="ECO:0000256" key="7">
    <source>
        <dbReference type="ARBA" id="ARBA00022989"/>
    </source>
</evidence>
<keyword evidence="11" id="KW-1185">Reference proteome</keyword>
<dbReference type="PANTHER" id="PTHR30330">
    <property type="entry name" value="AGSS FAMILY TRANSPORTER, SODIUM-ALANINE"/>
    <property type="match status" value="1"/>
</dbReference>
<keyword evidence="4" id="KW-1003">Cell membrane</keyword>
<evidence type="ECO:0000256" key="3">
    <source>
        <dbReference type="ARBA" id="ARBA00022448"/>
    </source>
</evidence>
<dbReference type="Proteomes" id="UP000509658">
    <property type="component" value="Chromosome"/>
</dbReference>
<feature type="transmembrane region" description="Helical" evidence="9">
    <location>
        <begin position="317"/>
        <end position="338"/>
    </location>
</feature>
<keyword evidence="9" id="KW-0997">Cell inner membrane</keyword>
<dbReference type="AlphaFoldDB" id="A0A6N0I1B7"/>
<dbReference type="EMBL" id="CP054491">
    <property type="protein sequence ID" value="QKQ28323.1"/>
    <property type="molecule type" value="Genomic_DNA"/>
</dbReference>
<comment type="similarity">
    <text evidence="2 9">Belongs to the alanine or glycine:cation symporter (AGCS) (TC 2.A.25) family.</text>
</comment>
<accession>A0A6N0I1B7</accession>
<feature type="transmembrane region" description="Helical" evidence="9">
    <location>
        <begin position="358"/>
        <end position="383"/>
    </location>
</feature>